<dbReference type="STRING" id="1050202.GCA_000384035_03870"/>
<dbReference type="PROSITE" id="PS52050">
    <property type="entry name" value="WYL"/>
    <property type="match status" value="1"/>
</dbReference>
<dbReference type="EMBL" id="PVSR01000031">
    <property type="protein sequence ID" value="PRW62505.1"/>
    <property type="molecule type" value="Genomic_DNA"/>
</dbReference>
<dbReference type="PANTHER" id="PTHR34580:SF1">
    <property type="entry name" value="PROTEIN PAFC"/>
    <property type="match status" value="1"/>
</dbReference>
<feature type="domain" description="HTH deoR-type" evidence="3">
    <location>
        <begin position="2"/>
        <end position="60"/>
    </location>
</feature>
<dbReference type="InterPro" id="IPR036390">
    <property type="entry name" value="WH_DNA-bd_sf"/>
</dbReference>
<dbReference type="Gene3D" id="1.10.10.10">
    <property type="entry name" value="Winged helix-like DNA-binding domain superfamily/Winged helix DNA-binding domain"/>
    <property type="match status" value="1"/>
</dbReference>
<dbReference type="InParanoid" id="A0A2T0GTR0"/>
<organism evidence="4 5">
    <name type="scientific">Actinopolyspora mortivallis</name>
    <dbReference type="NCBI Taxonomy" id="33906"/>
    <lineage>
        <taxon>Bacteria</taxon>
        <taxon>Bacillati</taxon>
        <taxon>Actinomycetota</taxon>
        <taxon>Actinomycetes</taxon>
        <taxon>Actinopolysporales</taxon>
        <taxon>Actinopolysporaceae</taxon>
        <taxon>Actinopolyspora</taxon>
    </lineage>
</organism>
<keyword evidence="1" id="KW-0805">Transcription regulation</keyword>
<dbReference type="InterPro" id="IPR026881">
    <property type="entry name" value="WYL_dom"/>
</dbReference>
<evidence type="ECO:0000259" key="3">
    <source>
        <dbReference type="PROSITE" id="PS51000"/>
    </source>
</evidence>
<reference evidence="4 5" key="1">
    <citation type="submission" date="2018-03" db="EMBL/GenBank/DDBJ databases">
        <title>Actinopolyspora mortivallis from Sahara, screening for active biomolecules.</title>
        <authorList>
            <person name="Selama O."/>
            <person name="Wellington E.M.H."/>
            <person name="Hacene H."/>
        </authorList>
    </citation>
    <scope>NUCLEOTIDE SEQUENCE [LARGE SCALE GENOMIC DNA]</scope>
    <source>
        <strain evidence="4 5">M5A</strain>
    </source>
</reference>
<dbReference type="PANTHER" id="PTHR34580">
    <property type="match status" value="1"/>
</dbReference>
<gene>
    <name evidence="4" type="ORF">CEP50_15320</name>
</gene>
<dbReference type="InterPro" id="IPR036388">
    <property type="entry name" value="WH-like_DNA-bd_sf"/>
</dbReference>
<dbReference type="Pfam" id="PF08279">
    <property type="entry name" value="HTH_11"/>
    <property type="match status" value="1"/>
</dbReference>
<dbReference type="AlphaFoldDB" id="A0A2T0GTR0"/>
<evidence type="ECO:0000256" key="1">
    <source>
        <dbReference type="ARBA" id="ARBA00023015"/>
    </source>
</evidence>
<dbReference type="GO" id="GO:0003677">
    <property type="term" value="F:DNA binding"/>
    <property type="evidence" value="ECO:0007669"/>
    <property type="project" value="UniProtKB-KW"/>
</dbReference>
<dbReference type="SUPFAM" id="SSF46785">
    <property type="entry name" value="Winged helix' DNA-binding domain"/>
    <property type="match status" value="1"/>
</dbReference>
<proteinExistence type="predicted"/>
<dbReference type="GO" id="GO:0003700">
    <property type="term" value="F:DNA-binding transcription factor activity"/>
    <property type="evidence" value="ECO:0007669"/>
    <property type="project" value="InterPro"/>
</dbReference>
<dbReference type="Pfam" id="PF25583">
    <property type="entry name" value="WCX"/>
    <property type="match status" value="1"/>
</dbReference>
<name>A0A2T0GTR0_ACTMO</name>
<keyword evidence="2" id="KW-0804">Transcription</keyword>
<dbReference type="InterPro" id="IPR051534">
    <property type="entry name" value="CBASS_pafABC_assoc_protein"/>
</dbReference>
<protein>
    <submittedName>
        <fullName evidence="4">DNA-binding transcriptional regulator</fullName>
    </submittedName>
</protein>
<evidence type="ECO:0000313" key="5">
    <source>
        <dbReference type="Proteomes" id="UP000239352"/>
    </source>
</evidence>
<evidence type="ECO:0000313" key="4">
    <source>
        <dbReference type="EMBL" id="PRW62505.1"/>
    </source>
</evidence>
<dbReference type="PIRSF" id="PIRSF016838">
    <property type="entry name" value="PafC"/>
    <property type="match status" value="1"/>
</dbReference>
<dbReference type="InterPro" id="IPR057727">
    <property type="entry name" value="WCX_dom"/>
</dbReference>
<evidence type="ECO:0000256" key="2">
    <source>
        <dbReference type="ARBA" id="ARBA00023163"/>
    </source>
</evidence>
<keyword evidence="4" id="KW-0238">DNA-binding</keyword>
<accession>A0A2T0GTR0</accession>
<comment type="caution">
    <text evidence="4">The sequence shown here is derived from an EMBL/GenBank/DDBJ whole genome shotgun (WGS) entry which is preliminary data.</text>
</comment>
<dbReference type="PROSITE" id="PS51000">
    <property type="entry name" value="HTH_DEOR_2"/>
    <property type="match status" value="1"/>
</dbReference>
<dbReference type="RefSeq" id="WP_106114634.1">
    <property type="nucleotide sequence ID" value="NZ_PVSR01000031.1"/>
</dbReference>
<dbReference type="Pfam" id="PF13280">
    <property type="entry name" value="WYL"/>
    <property type="match status" value="1"/>
</dbReference>
<dbReference type="InterPro" id="IPR028349">
    <property type="entry name" value="PafC-like"/>
</dbReference>
<dbReference type="Proteomes" id="UP000239352">
    <property type="component" value="Unassembled WGS sequence"/>
</dbReference>
<sequence>MKADRMLAVLLLLRVRERVRIAELAERLEVSERTVQRDVEALSTAGVPVYTERGRGGGVRMLPGFRTDVSGLTADEARALFVPVTGNAHGQLGLGKALDSALRKVLSALPEIHRPAAEHTGSRVLVDPDRWMSEAEEVPELERLRAAVFAERKLRISYRHSGRPHPQEYTVDPYGLVSKAGVWYLVADHDASPVLLRAERIRAVEVTEHPVRRRDVELGEVWETLRRRVQHPPERLRVRARMRAGRLDMARRIVGSRLSVPRAPSPEQEWVEVELSCTALGAVRQLLQFGGDVEVLTPTEARAEMARAARELTTLYEMD</sequence>
<dbReference type="InterPro" id="IPR013196">
    <property type="entry name" value="HTH_11"/>
</dbReference>
<keyword evidence="5" id="KW-1185">Reference proteome</keyword>
<dbReference type="InterPro" id="IPR001034">
    <property type="entry name" value="DeoR_HTH"/>
</dbReference>